<evidence type="ECO:0000313" key="4">
    <source>
        <dbReference type="Proteomes" id="UP000515733"/>
    </source>
</evidence>
<dbReference type="Proteomes" id="UP000515733">
    <property type="component" value="Chromosome"/>
</dbReference>
<dbReference type="PROSITE" id="PS50043">
    <property type="entry name" value="HTH_LUXR_2"/>
    <property type="match status" value="1"/>
</dbReference>
<dbReference type="InterPro" id="IPR001789">
    <property type="entry name" value="Sig_transdc_resp-reg_receiver"/>
</dbReference>
<dbReference type="Pfam" id="PF00196">
    <property type="entry name" value="GerE"/>
    <property type="match status" value="1"/>
</dbReference>
<protein>
    <submittedName>
        <fullName evidence="3">Glycerol metabolism activator</fullName>
    </submittedName>
</protein>
<dbReference type="PANTHER" id="PTHR45566">
    <property type="entry name" value="HTH-TYPE TRANSCRIPTIONAL REGULATOR YHJB-RELATED"/>
    <property type="match status" value="1"/>
</dbReference>
<evidence type="ECO:0000313" key="3">
    <source>
        <dbReference type="EMBL" id="CAB1370310.1"/>
    </source>
</evidence>
<dbReference type="AlphaFoldDB" id="A0A6S6Y4L3"/>
<dbReference type="CDD" id="cd17535">
    <property type="entry name" value="REC_NarL-like"/>
    <property type="match status" value="1"/>
</dbReference>
<keyword evidence="4" id="KW-1185">Reference proteome</keyword>
<dbReference type="CDD" id="cd06170">
    <property type="entry name" value="LuxR_C_like"/>
    <property type="match status" value="1"/>
</dbReference>
<gene>
    <name evidence="3" type="primary">agmR</name>
    <name evidence="3" type="ORF">DENOEST_3156</name>
</gene>
<dbReference type="SUPFAM" id="SSF52172">
    <property type="entry name" value="CheY-like"/>
    <property type="match status" value="1"/>
</dbReference>
<evidence type="ECO:0000256" key="2">
    <source>
        <dbReference type="ARBA" id="ARBA00023125"/>
    </source>
</evidence>
<dbReference type="GO" id="GO:0006355">
    <property type="term" value="P:regulation of DNA-templated transcription"/>
    <property type="evidence" value="ECO:0007669"/>
    <property type="project" value="InterPro"/>
</dbReference>
<dbReference type="InterPro" id="IPR016032">
    <property type="entry name" value="Sig_transdc_resp-reg_C-effctor"/>
</dbReference>
<dbReference type="GO" id="GO:0003677">
    <property type="term" value="F:DNA binding"/>
    <property type="evidence" value="ECO:0007669"/>
    <property type="project" value="UniProtKB-KW"/>
</dbReference>
<dbReference type="InterPro" id="IPR058245">
    <property type="entry name" value="NreC/VraR/RcsB-like_REC"/>
</dbReference>
<keyword evidence="2" id="KW-0238">DNA-binding</keyword>
<dbReference type="InterPro" id="IPR051015">
    <property type="entry name" value="EvgA-like"/>
</dbReference>
<sequence length="211" mass="22885">MTLLKLLVIEDHALVREGLLQTLRCMEPGTITMGAEDSDEALAVLDTVPDLDMVLLDLMLPGLNGMAFLAVLRKRFPAVPVVILSAIDDPETVRRAISHGASGFIPKASTSEAMLDALRQVLAGDVYLPPKYRDGSQQPKGRSVAERYGLTASQSRVLELLTQGKTNRQIGELLGLAEGTVKIHVSAIFKALNVSNRSQALLAVSKPRNWF</sequence>
<dbReference type="SMART" id="SM00448">
    <property type="entry name" value="REC"/>
    <property type="match status" value="1"/>
</dbReference>
<accession>A0A6S6Y4L3</accession>
<dbReference type="PROSITE" id="PS50110">
    <property type="entry name" value="RESPONSE_REGULATORY"/>
    <property type="match status" value="1"/>
</dbReference>
<dbReference type="Gene3D" id="3.40.50.2300">
    <property type="match status" value="1"/>
</dbReference>
<keyword evidence="1" id="KW-0597">Phosphoprotein</keyword>
<organism evidence="3 4">
    <name type="scientific">Denitratisoma oestradiolicum</name>
    <dbReference type="NCBI Taxonomy" id="311182"/>
    <lineage>
        <taxon>Bacteria</taxon>
        <taxon>Pseudomonadati</taxon>
        <taxon>Pseudomonadota</taxon>
        <taxon>Betaproteobacteria</taxon>
        <taxon>Nitrosomonadales</taxon>
        <taxon>Sterolibacteriaceae</taxon>
        <taxon>Denitratisoma</taxon>
    </lineage>
</organism>
<dbReference type="InterPro" id="IPR011006">
    <property type="entry name" value="CheY-like_superfamily"/>
</dbReference>
<dbReference type="PANTHER" id="PTHR45566:SF1">
    <property type="entry name" value="HTH-TYPE TRANSCRIPTIONAL REGULATOR YHJB-RELATED"/>
    <property type="match status" value="1"/>
</dbReference>
<dbReference type="Pfam" id="PF00072">
    <property type="entry name" value="Response_reg"/>
    <property type="match status" value="1"/>
</dbReference>
<dbReference type="GO" id="GO:0000160">
    <property type="term" value="P:phosphorelay signal transduction system"/>
    <property type="evidence" value="ECO:0007669"/>
    <property type="project" value="InterPro"/>
</dbReference>
<dbReference type="EMBL" id="LR778301">
    <property type="protein sequence ID" value="CAB1370310.1"/>
    <property type="molecule type" value="Genomic_DNA"/>
</dbReference>
<reference evidence="3 4" key="1">
    <citation type="submission" date="2020-03" db="EMBL/GenBank/DDBJ databases">
        <authorList>
            <consortium name="Genoscope - CEA"/>
            <person name="William W."/>
        </authorList>
    </citation>
    <scope>NUCLEOTIDE SEQUENCE [LARGE SCALE GENOMIC DNA]</scope>
    <source>
        <strain evidence="4">DSM 16959</strain>
    </source>
</reference>
<dbReference type="SMART" id="SM00421">
    <property type="entry name" value="HTH_LUXR"/>
    <property type="match status" value="1"/>
</dbReference>
<dbReference type="InterPro" id="IPR000792">
    <property type="entry name" value="Tscrpt_reg_LuxR_C"/>
</dbReference>
<proteinExistence type="predicted"/>
<dbReference type="PRINTS" id="PR00038">
    <property type="entry name" value="HTHLUXR"/>
</dbReference>
<name>A0A6S6Y4L3_9PROT</name>
<dbReference type="SUPFAM" id="SSF46894">
    <property type="entry name" value="C-terminal effector domain of the bipartite response regulators"/>
    <property type="match status" value="1"/>
</dbReference>
<evidence type="ECO:0000256" key="1">
    <source>
        <dbReference type="ARBA" id="ARBA00022553"/>
    </source>
</evidence>
<dbReference type="KEGG" id="doe:DENOEST_3156"/>